<accession>J1HZM8</accession>
<dbReference type="Proteomes" id="UP000005113">
    <property type="component" value="Unassembled WGS sequence"/>
</dbReference>
<dbReference type="PROSITE" id="PS51257">
    <property type="entry name" value="PROKAR_LIPOPROTEIN"/>
    <property type="match status" value="1"/>
</dbReference>
<evidence type="ECO:0008006" key="3">
    <source>
        <dbReference type="Google" id="ProtNLM"/>
    </source>
</evidence>
<proteinExistence type="predicted"/>
<name>J1HZM8_9BACT</name>
<dbReference type="RefSeq" id="WP_002656330.1">
    <property type="nucleotide sequence ID" value="NZ_JH719942.1"/>
</dbReference>
<dbReference type="HOGENOM" id="CLU_1863770_0_0_10"/>
<organism evidence="1 2">
    <name type="scientific">Saprospira grandis DSM 2844</name>
    <dbReference type="NCBI Taxonomy" id="694433"/>
    <lineage>
        <taxon>Bacteria</taxon>
        <taxon>Pseudomonadati</taxon>
        <taxon>Bacteroidota</taxon>
        <taxon>Saprospiria</taxon>
        <taxon>Saprospirales</taxon>
        <taxon>Saprospiraceae</taxon>
        <taxon>Saprospira</taxon>
    </lineage>
</organism>
<sequence length="137" mass="15476">MNKGYLILLMIMASCLTKPVDGGEDESQKGLDDSLAVLARKQRKIEEAKAFYLKDLLLGDDLNEKDIASLFKKVRSGPISDSLKNKILPGRKGNLSLKGMWPLEIGKPEPILASFEYWEEEPYTEMYCLLTYKKMGV</sequence>
<dbReference type="AlphaFoldDB" id="J1HZM8"/>
<evidence type="ECO:0000313" key="2">
    <source>
        <dbReference type="Proteomes" id="UP000005113"/>
    </source>
</evidence>
<gene>
    <name evidence="1" type="ORF">SapgrDRAFT_0079</name>
</gene>
<protein>
    <recommendedName>
        <fullName evidence="3">Lipoprotein</fullName>
    </recommendedName>
</protein>
<dbReference type="EMBL" id="JH719942">
    <property type="protein sequence ID" value="EJF51840.1"/>
    <property type="molecule type" value="Genomic_DNA"/>
</dbReference>
<reference evidence="2" key="1">
    <citation type="journal article" date="2012" name="Stand. Genomic Sci.">
        <title>Permanent draft genome sequence of the gliding predator Saprospira grandis strain Sa g1 (= HR1).</title>
        <authorList>
            <person name="Mavromatis K."/>
            <person name="Chertkov O."/>
            <person name="Lapidus A."/>
            <person name="Nolan M."/>
            <person name="Lucas S."/>
            <person name="Tice H."/>
            <person name="Del Rio T.G."/>
            <person name="Cheng J.F."/>
            <person name="Han C."/>
            <person name="Tapia R."/>
            <person name="Bruce D."/>
            <person name="Goodwin L.A."/>
            <person name="Pitluck S."/>
            <person name="Huntemann M."/>
            <person name="Liolios K."/>
            <person name="Pagani I."/>
            <person name="Ivanova N."/>
            <person name="Mikhailova N."/>
            <person name="Pati A."/>
            <person name="Chen A."/>
            <person name="Palaniappan K."/>
            <person name="Land M."/>
            <person name="Brambilla E.M."/>
            <person name="Rohde M."/>
            <person name="Spring S."/>
            <person name="Goker M."/>
            <person name="Detter J.C."/>
            <person name="Bristow J."/>
            <person name="Eisen J.A."/>
            <person name="Markowitz V."/>
            <person name="Hugenholtz P."/>
            <person name="Kyrpides N.C."/>
            <person name="Klenk H.P."/>
            <person name="Woyke T."/>
        </authorList>
    </citation>
    <scope>NUCLEOTIDE SEQUENCE [LARGE SCALE GENOMIC DNA]</scope>
    <source>
        <strain evidence="2">DSM 2844</strain>
    </source>
</reference>
<evidence type="ECO:0000313" key="1">
    <source>
        <dbReference type="EMBL" id="EJF51840.1"/>
    </source>
</evidence>